<dbReference type="SMART" id="SM00421">
    <property type="entry name" value="HTH_LUXR"/>
    <property type="match status" value="1"/>
</dbReference>
<dbReference type="InterPro" id="IPR036388">
    <property type="entry name" value="WH-like_DNA-bd_sf"/>
</dbReference>
<comment type="caution">
    <text evidence="2">The sequence shown here is derived from an EMBL/GenBank/DDBJ whole genome shotgun (WGS) entry which is preliminary data.</text>
</comment>
<evidence type="ECO:0000313" key="2">
    <source>
        <dbReference type="EMBL" id="MEQ7848122.1"/>
    </source>
</evidence>
<sequence>MPTRTPATLMAALGFPKHVDRLHQQLLGHSGRELVSVAAALLQTPEELMSALEPLCDAGVVRVEESRVFVASAPEVVARILAAQAASAAIVQAELESVAAALPFLTGSGARPAEGEVHDVQPLDGEISSGGNPVPLLTALMVQSRGDLLWLRPDQWRHPSEDAMGDFIGGLVSGGRSSRAIYPVRALTEARATLNHRVEKGEVIRVLPTVPTRMFIIGTTHAVLPEPLGQVDEPRSLIRQPGLVKALTYWFEALWDRAAPVSALTGEAEPRSDMQRFLVQQLASGSQDEQIARRLGVSLRTVRRRVADLMIELGAESRFQAGVEAARRGWL</sequence>
<dbReference type="InterPro" id="IPR016032">
    <property type="entry name" value="Sig_transdc_resp-reg_C-effctor"/>
</dbReference>
<protein>
    <submittedName>
        <fullName evidence="2">Helix-turn-helix domain-containing protein</fullName>
    </submittedName>
</protein>
<dbReference type="Proteomes" id="UP001482520">
    <property type="component" value="Unassembled WGS sequence"/>
</dbReference>
<dbReference type="Gene3D" id="1.10.10.10">
    <property type="entry name" value="Winged helix-like DNA-binding domain superfamily/Winged helix DNA-binding domain"/>
    <property type="match status" value="1"/>
</dbReference>
<feature type="domain" description="HTH luxR-type" evidence="1">
    <location>
        <begin position="268"/>
        <end position="325"/>
    </location>
</feature>
<dbReference type="CDD" id="cd06170">
    <property type="entry name" value="LuxR_C_like"/>
    <property type="match status" value="1"/>
</dbReference>
<dbReference type="InterPro" id="IPR000792">
    <property type="entry name" value="Tscrpt_reg_LuxR_C"/>
</dbReference>
<reference evidence="2 3" key="1">
    <citation type="submission" date="2024-02" db="EMBL/GenBank/DDBJ databases">
        <title>Full genome sequence of Nocardioides kribbensis.</title>
        <authorList>
            <person name="Poletto B.L."/>
            <person name="Silva G."/>
            <person name="Galante D."/>
            <person name="Campos K.R."/>
            <person name="Santos M.B.N."/>
            <person name="Sacchi C.T."/>
        </authorList>
    </citation>
    <scope>NUCLEOTIDE SEQUENCE [LARGE SCALE GENOMIC DNA]</scope>
    <source>
        <strain evidence="2 3">O4R</strain>
    </source>
</reference>
<accession>A0ABV1P079</accession>
<dbReference type="EMBL" id="JBEGDP010000014">
    <property type="protein sequence ID" value="MEQ7848122.1"/>
    <property type="molecule type" value="Genomic_DNA"/>
</dbReference>
<name>A0ABV1P079_9ACTN</name>
<evidence type="ECO:0000259" key="1">
    <source>
        <dbReference type="SMART" id="SM00421"/>
    </source>
</evidence>
<evidence type="ECO:0000313" key="3">
    <source>
        <dbReference type="Proteomes" id="UP001482520"/>
    </source>
</evidence>
<proteinExistence type="predicted"/>
<organism evidence="2 3">
    <name type="scientific">Nocardioides kribbensis</name>
    <dbReference type="NCBI Taxonomy" id="305517"/>
    <lineage>
        <taxon>Bacteria</taxon>
        <taxon>Bacillati</taxon>
        <taxon>Actinomycetota</taxon>
        <taxon>Actinomycetes</taxon>
        <taxon>Propionibacteriales</taxon>
        <taxon>Nocardioidaceae</taxon>
        <taxon>Nocardioides</taxon>
    </lineage>
</organism>
<keyword evidence="3" id="KW-1185">Reference proteome</keyword>
<dbReference type="SUPFAM" id="SSF46894">
    <property type="entry name" value="C-terminal effector domain of the bipartite response regulators"/>
    <property type="match status" value="1"/>
</dbReference>
<gene>
    <name evidence="2" type="ORF">V6R90_12630</name>
</gene>
<dbReference type="RefSeq" id="WP_251535164.1">
    <property type="nucleotide sequence ID" value="NZ_JBEGDP010000014.1"/>
</dbReference>